<sequence length="93" mass="9612">MTQYAHLRRDASARKPPTATDPIGGGILFVLAAIGLLLATSYPLYAAAIVGTLVAGAAILRIGVPALARELHGRVTELKVPGIGTVQIRVSGR</sequence>
<keyword evidence="4" id="KW-1185">Reference proteome</keyword>
<protein>
    <submittedName>
        <fullName evidence="3">Uncharacterized protein</fullName>
    </submittedName>
</protein>
<name>A0A8J8Q690_9EURY</name>
<feature type="transmembrane region" description="Helical" evidence="2">
    <location>
        <begin position="45"/>
        <end position="64"/>
    </location>
</feature>
<dbReference type="Proteomes" id="UP000766904">
    <property type="component" value="Unassembled WGS sequence"/>
</dbReference>
<dbReference type="RefSeq" id="WP_148856719.1">
    <property type="nucleotide sequence ID" value="NZ_PHNJ01000002.1"/>
</dbReference>
<evidence type="ECO:0000313" key="3">
    <source>
        <dbReference type="EMBL" id="TYL39582.1"/>
    </source>
</evidence>
<keyword evidence="2" id="KW-0472">Membrane</keyword>
<keyword evidence="2" id="KW-1133">Transmembrane helix</keyword>
<keyword evidence="2" id="KW-0812">Transmembrane</keyword>
<organism evidence="3 4">
    <name type="scientific">Natronococcus pandeyae</name>
    <dbReference type="NCBI Taxonomy" id="2055836"/>
    <lineage>
        <taxon>Archaea</taxon>
        <taxon>Methanobacteriati</taxon>
        <taxon>Methanobacteriota</taxon>
        <taxon>Stenosarchaea group</taxon>
        <taxon>Halobacteria</taxon>
        <taxon>Halobacteriales</taxon>
        <taxon>Natrialbaceae</taxon>
        <taxon>Natronococcus</taxon>
    </lineage>
</organism>
<evidence type="ECO:0000256" key="2">
    <source>
        <dbReference type="SAM" id="Phobius"/>
    </source>
</evidence>
<feature type="transmembrane region" description="Helical" evidence="2">
    <location>
        <begin position="21"/>
        <end position="39"/>
    </location>
</feature>
<reference evidence="3" key="1">
    <citation type="submission" date="2017-11" db="EMBL/GenBank/DDBJ databases">
        <authorList>
            <person name="Kajale S.C."/>
            <person name="Sharma A."/>
        </authorList>
    </citation>
    <scope>NUCLEOTIDE SEQUENCE</scope>
    <source>
        <strain evidence="3">LS1_42</strain>
    </source>
</reference>
<dbReference type="EMBL" id="PHNJ01000002">
    <property type="protein sequence ID" value="TYL39582.1"/>
    <property type="molecule type" value="Genomic_DNA"/>
</dbReference>
<proteinExistence type="predicted"/>
<evidence type="ECO:0000256" key="1">
    <source>
        <dbReference type="SAM" id="MobiDB-lite"/>
    </source>
</evidence>
<feature type="region of interest" description="Disordered" evidence="1">
    <location>
        <begin position="1"/>
        <end position="22"/>
    </location>
</feature>
<accession>A0A8J8Q690</accession>
<evidence type="ECO:0000313" key="4">
    <source>
        <dbReference type="Proteomes" id="UP000766904"/>
    </source>
</evidence>
<dbReference type="OrthoDB" id="170625at2157"/>
<gene>
    <name evidence="3" type="ORF">CV102_04630</name>
</gene>
<comment type="caution">
    <text evidence="3">The sequence shown here is derived from an EMBL/GenBank/DDBJ whole genome shotgun (WGS) entry which is preliminary data.</text>
</comment>
<dbReference type="AlphaFoldDB" id="A0A8J8Q690"/>